<dbReference type="PANTHER" id="PTHR46494">
    <property type="entry name" value="CORA FAMILY METAL ION TRANSPORTER (EUROFUNG)"/>
    <property type="match status" value="1"/>
</dbReference>
<dbReference type="PANTHER" id="PTHR46494:SF1">
    <property type="entry name" value="CORA FAMILY METAL ION TRANSPORTER (EUROFUNG)"/>
    <property type="match status" value="1"/>
</dbReference>
<proteinExistence type="inferred from homology"/>
<accession>A0ABW7Z4G8</accession>
<protein>
    <submittedName>
        <fullName evidence="9">Magnesium transporter CorA family protein</fullName>
    </submittedName>
</protein>
<evidence type="ECO:0000313" key="10">
    <source>
        <dbReference type="Proteomes" id="UP001612741"/>
    </source>
</evidence>
<dbReference type="SUPFAM" id="SSF143865">
    <property type="entry name" value="CorA soluble domain-like"/>
    <property type="match status" value="1"/>
</dbReference>
<evidence type="ECO:0000256" key="5">
    <source>
        <dbReference type="ARBA" id="ARBA00022692"/>
    </source>
</evidence>
<keyword evidence="7 8" id="KW-0472">Membrane</keyword>
<name>A0ABW7Z4G8_9ACTN</name>
<evidence type="ECO:0000256" key="7">
    <source>
        <dbReference type="ARBA" id="ARBA00023136"/>
    </source>
</evidence>
<evidence type="ECO:0000256" key="2">
    <source>
        <dbReference type="ARBA" id="ARBA00009765"/>
    </source>
</evidence>
<feature type="transmembrane region" description="Helical" evidence="8">
    <location>
        <begin position="265"/>
        <end position="283"/>
    </location>
</feature>
<organism evidence="9 10">
    <name type="scientific">Nonomuraea typhae</name>
    <dbReference type="NCBI Taxonomy" id="2603600"/>
    <lineage>
        <taxon>Bacteria</taxon>
        <taxon>Bacillati</taxon>
        <taxon>Actinomycetota</taxon>
        <taxon>Actinomycetes</taxon>
        <taxon>Streptosporangiales</taxon>
        <taxon>Streptosporangiaceae</taxon>
        <taxon>Nonomuraea</taxon>
    </lineage>
</organism>
<keyword evidence="3" id="KW-0813">Transport</keyword>
<keyword evidence="4" id="KW-1003">Cell membrane</keyword>
<dbReference type="RefSeq" id="WP_397088245.1">
    <property type="nucleotide sequence ID" value="NZ_JBITGY010000010.1"/>
</dbReference>
<dbReference type="InterPro" id="IPR002523">
    <property type="entry name" value="MgTranspt_CorA/ZnTranspt_ZntB"/>
</dbReference>
<dbReference type="Proteomes" id="UP001612741">
    <property type="component" value="Unassembled WGS sequence"/>
</dbReference>
<evidence type="ECO:0000256" key="3">
    <source>
        <dbReference type="ARBA" id="ARBA00022448"/>
    </source>
</evidence>
<dbReference type="Gene3D" id="3.30.460.20">
    <property type="entry name" value="CorA soluble domain-like"/>
    <property type="match status" value="1"/>
</dbReference>
<comment type="subcellular location">
    <subcellularLocation>
        <location evidence="1">Cell membrane</location>
        <topology evidence="1">Multi-pass membrane protein</topology>
    </subcellularLocation>
</comment>
<evidence type="ECO:0000313" key="9">
    <source>
        <dbReference type="EMBL" id="MFI6502745.1"/>
    </source>
</evidence>
<evidence type="ECO:0000256" key="4">
    <source>
        <dbReference type="ARBA" id="ARBA00022475"/>
    </source>
</evidence>
<keyword evidence="5 8" id="KW-0812">Transmembrane</keyword>
<reference evidence="9 10" key="1">
    <citation type="submission" date="2024-10" db="EMBL/GenBank/DDBJ databases">
        <title>The Natural Products Discovery Center: Release of the First 8490 Sequenced Strains for Exploring Actinobacteria Biosynthetic Diversity.</title>
        <authorList>
            <person name="Kalkreuter E."/>
            <person name="Kautsar S.A."/>
            <person name="Yang D."/>
            <person name="Bader C.D."/>
            <person name="Teijaro C.N."/>
            <person name="Fluegel L."/>
            <person name="Davis C.M."/>
            <person name="Simpson J.R."/>
            <person name="Lauterbach L."/>
            <person name="Steele A.D."/>
            <person name="Gui C."/>
            <person name="Meng S."/>
            <person name="Li G."/>
            <person name="Viehrig K."/>
            <person name="Ye F."/>
            <person name="Su P."/>
            <person name="Kiefer A.F."/>
            <person name="Nichols A."/>
            <person name="Cepeda A.J."/>
            <person name="Yan W."/>
            <person name="Fan B."/>
            <person name="Jiang Y."/>
            <person name="Adhikari A."/>
            <person name="Zheng C.-J."/>
            <person name="Schuster L."/>
            <person name="Cowan T.M."/>
            <person name="Smanski M.J."/>
            <person name="Chevrette M.G."/>
            <person name="De Carvalho L.P.S."/>
            <person name="Shen B."/>
        </authorList>
    </citation>
    <scope>NUCLEOTIDE SEQUENCE [LARGE SCALE GENOMIC DNA]</scope>
    <source>
        <strain evidence="9 10">NPDC050545</strain>
    </source>
</reference>
<feature type="transmembrane region" description="Helical" evidence="8">
    <location>
        <begin position="295"/>
        <end position="315"/>
    </location>
</feature>
<dbReference type="CDD" id="cd12822">
    <property type="entry name" value="TmCorA-like"/>
    <property type="match status" value="1"/>
</dbReference>
<dbReference type="InterPro" id="IPR045861">
    <property type="entry name" value="CorA_cytoplasmic_dom"/>
</dbReference>
<dbReference type="EMBL" id="JBITGY010000010">
    <property type="protein sequence ID" value="MFI6502745.1"/>
    <property type="molecule type" value="Genomic_DNA"/>
</dbReference>
<dbReference type="Pfam" id="PF01544">
    <property type="entry name" value="CorA"/>
    <property type="match status" value="1"/>
</dbReference>
<evidence type="ECO:0000256" key="8">
    <source>
        <dbReference type="SAM" id="Phobius"/>
    </source>
</evidence>
<dbReference type="InterPro" id="IPR045863">
    <property type="entry name" value="CorA_TM1_TM2"/>
</dbReference>
<dbReference type="SUPFAM" id="SSF144083">
    <property type="entry name" value="Magnesium transport protein CorA, transmembrane region"/>
    <property type="match status" value="1"/>
</dbReference>
<keyword evidence="10" id="KW-1185">Reference proteome</keyword>
<gene>
    <name evidence="9" type="ORF">ACIBG2_35575</name>
</gene>
<comment type="similarity">
    <text evidence="2">Belongs to the CorA metal ion transporter (MIT) (TC 1.A.35) family.</text>
</comment>
<dbReference type="Gene3D" id="1.20.58.340">
    <property type="entry name" value="Magnesium transport protein CorA, transmembrane region"/>
    <property type="match status" value="2"/>
</dbReference>
<evidence type="ECO:0000256" key="1">
    <source>
        <dbReference type="ARBA" id="ARBA00004651"/>
    </source>
</evidence>
<sequence length="321" mass="36504">MRTRLYKDGAVVKKGFPIADVSDYVCDDDCVVWFDLCAPTPEELGVISEELGLHELAVEDVLNDHQRPKVDIYDTHLFITVYGVYLDEAGDLDPVEMNIFVTGNALVTVRENDRFAIDEVVARWDASTQTARHGVGFLLHGLLDYVVDGQFDLVQTLDGQVEELEDALFGGNGNIRELQRRTFRLRKNMVRFRKVTLPMREVVSTLFRRETQVVNAEMGPYYQDVYDHVLRVTDWVDSLRELISNLRETQLAQQGFRLNEIMKRLTGWAAIIAVPTAITGFYGQNVPYPGEGQPWGFWMSSVVVAGASVALYTVFKKKDWL</sequence>
<comment type="caution">
    <text evidence="9">The sequence shown here is derived from an EMBL/GenBank/DDBJ whole genome shotgun (WGS) entry which is preliminary data.</text>
</comment>
<evidence type="ECO:0000256" key="6">
    <source>
        <dbReference type="ARBA" id="ARBA00022989"/>
    </source>
</evidence>
<keyword evidence="6 8" id="KW-1133">Transmembrane helix</keyword>